<keyword evidence="7" id="KW-0472">Membrane</keyword>
<evidence type="ECO:0000256" key="1">
    <source>
        <dbReference type="ARBA" id="ARBA00004236"/>
    </source>
</evidence>
<keyword evidence="11" id="KW-1185">Reference proteome</keyword>
<evidence type="ECO:0000256" key="7">
    <source>
        <dbReference type="ARBA" id="ARBA00023136"/>
    </source>
</evidence>
<dbReference type="AlphaFoldDB" id="A0A429VE82"/>
<evidence type="ECO:0000256" key="5">
    <source>
        <dbReference type="ARBA" id="ARBA00022692"/>
    </source>
</evidence>
<dbReference type="OrthoDB" id="9808602at2"/>
<comment type="caution">
    <text evidence="10">The sequence shown here is derived from an EMBL/GenBank/DDBJ whole genome shotgun (WGS) entry which is preliminary data.</text>
</comment>
<organism evidence="10 11">
    <name type="scientific">Sphingomonas ginkgonis</name>
    <dbReference type="NCBI Taxonomy" id="2315330"/>
    <lineage>
        <taxon>Bacteria</taxon>
        <taxon>Pseudomonadati</taxon>
        <taxon>Pseudomonadota</taxon>
        <taxon>Alphaproteobacteria</taxon>
        <taxon>Sphingomonadales</taxon>
        <taxon>Sphingomonadaceae</taxon>
        <taxon>Sphingomonas</taxon>
    </lineage>
</organism>
<reference evidence="10 11" key="1">
    <citation type="submission" date="2018-12" db="EMBL/GenBank/DDBJ databases">
        <title>Sphingomonas sp. HMF7854 Genome sequencing and assembly.</title>
        <authorList>
            <person name="Cha I."/>
            <person name="Kang H."/>
            <person name="Kim H."/>
            <person name="Kang J."/>
            <person name="Joh K."/>
        </authorList>
    </citation>
    <scope>NUCLEOTIDE SEQUENCE [LARGE SCALE GENOMIC DNA]</scope>
    <source>
        <strain evidence="10 11">HMF7854</strain>
    </source>
</reference>
<dbReference type="PANTHER" id="PTHR30576">
    <property type="entry name" value="COLANIC BIOSYNTHESIS UDP-GLUCOSE LIPID CARRIER TRANSFERASE"/>
    <property type="match status" value="1"/>
</dbReference>
<dbReference type="GO" id="GO:0016780">
    <property type="term" value="F:phosphotransferase activity, for other substituted phosphate groups"/>
    <property type="evidence" value="ECO:0007669"/>
    <property type="project" value="TreeGrafter"/>
</dbReference>
<name>A0A429VE82_9SPHN</name>
<dbReference type="GO" id="GO:0005886">
    <property type="term" value="C:plasma membrane"/>
    <property type="evidence" value="ECO:0007669"/>
    <property type="project" value="UniProtKB-SubCell"/>
</dbReference>
<keyword evidence="5" id="KW-0812">Transmembrane</keyword>
<dbReference type="PANTHER" id="PTHR30576:SF4">
    <property type="entry name" value="UNDECAPRENYL-PHOSPHATE GALACTOSE PHOSPHOTRANSFERASE"/>
    <property type="match status" value="1"/>
</dbReference>
<protein>
    <submittedName>
        <fullName evidence="10">Sugar transferase</fullName>
    </submittedName>
</protein>
<proteinExistence type="inferred from homology"/>
<keyword evidence="6" id="KW-1133">Transmembrane helix</keyword>
<evidence type="ECO:0000256" key="6">
    <source>
        <dbReference type="ARBA" id="ARBA00022989"/>
    </source>
</evidence>
<gene>
    <name evidence="10" type="ORF">HMF7854_11795</name>
</gene>
<dbReference type="InterPro" id="IPR003362">
    <property type="entry name" value="Bact_transf"/>
</dbReference>
<keyword evidence="4 10" id="KW-0808">Transferase</keyword>
<dbReference type="Pfam" id="PF02397">
    <property type="entry name" value="Bac_transf"/>
    <property type="match status" value="1"/>
</dbReference>
<evidence type="ECO:0000256" key="3">
    <source>
        <dbReference type="ARBA" id="ARBA00022475"/>
    </source>
</evidence>
<dbReference type="GO" id="GO:0000271">
    <property type="term" value="P:polysaccharide biosynthetic process"/>
    <property type="evidence" value="ECO:0007669"/>
    <property type="project" value="UniProtKB-KW"/>
</dbReference>
<evidence type="ECO:0000313" key="10">
    <source>
        <dbReference type="EMBL" id="RST32243.1"/>
    </source>
</evidence>
<evidence type="ECO:0000256" key="8">
    <source>
        <dbReference type="ARBA" id="ARBA00023169"/>
    </source>
</evidence>
<keyword evidence="8" id="KW-0270">Exopolysaccharide synthesis</keyword>
<evidence type="ECO:0000256" key="4">
    <source>
        <dbReference type="ARBA" id="ARBA00022679"/>
    </source>
</evidence>
<accession>A0A429VE82</accession>
<keyword evidence="3" id="KW-1003">Cell membrane</keyword>
<dbReference type="EMBL" id="RWJF01000001">
    <property type="protein sequence ID" value="RST32243.1"/>
    <property type="molecule type" value="Genomic_DNA"/>
</dbReference>
<evidence type="ECO:0000259" key="9">
    <source>
        <dbReference type="Pfam" id="PF02397"/>
    </source>
</evidence>
<comment type="subcellular location">
    <subcellularLocation>
        <location evidence="1">Cell membrane</location>
    </subcellularLocation>
</comment>
<feature type="domain" description="Bacterial sugar transferase" evidence="9">
    <location>
        <begin position="1"/>
        <end position="190"/>
    </location>
</feature>
<evidence type="ECO:0000256" key="2">
    <source>
        <dbReference type="ARBA" id="ARBA00006464"/>
    </source>
</evidence>
<dbReference type="Proteomes" id="UP000274661">
    <property type="component" value="Unassembled WGS sequence"/>
</dbReference>
<comment type="similarity">
    <text evidence="2">Belongs to the bacterial sugar transferase family.</text>
</comment>
<evidence type="ECO:0000313" key="11">
    <source>
        <dbReference type="Proteomes" id="UP000274661"/>
    </source>
</evidence>
<sequence>MLDLVIASACLLLLWPVMLGVAVLVWLTDPGPIVFRHKRLGRNGEVFHCLKFRTMRQDADRLLNELLIASPALMAEWIRERKLRNDPRITPVGGFLRRYSLDELPQLINVLRGEMSIVGPRPLSTDEAHYYGNAYPLFSSINPGITGLWQVSGRNDVSYPRRVQLDCQYVRTRCVRGDLMILLRTVPVIFGGTGY</sequence>